<accession>A0A0T6AWS6</accession>
<dbReference type="GO" id="GO:0015631">
    <property type="term" value="F:tubulin binding"/>
    <property type="evidence" value="ECO:0007669"/>
    <property type="project" value="TreeGrafter"/>
</dbReference>
<organism evidence="1 2">
    <name type="scientific">Oryctes borbonicus</name>
    <dbReference type="NCBI Taxonomy" id="1629725"/>
    <lineage>
        <taxon>Eukaryota</taxon>
        <taxon>Metazoa</taxon>
        <taxon>Ecdysozoa</taxon>
        <taxon>Arthropoda</taxon>
        <taxon>Hexapoda</taxon>
        <taxon>Insecta</taxon>
        <taxon>Pterygota</taxon>
        <taxon>Neoptera</taxon>
        <taxon>Endopterygota</taxon>
        <taxon>Coleoptera</taxon>
        <taxon>Polyphaga</taxon>
        <taxon>Scarabaeiformia</taxon>
        <taxon>Scarabaeidae</taxon>
        <taxon>Dynastinae</taxon>
        <taxon>Oryctes</taxon>
    </lineage>
</organism>
<dbReference type="OrthoDB" id="2115465at2759"/>
<dbReference type="PANTHER" id="PTHR46348:SF1">
    <property type="entry name" value="DELETED IN LUNG AND ESOPHAGEAL CANCER PROTEIN 1"/>
    <property type="match status" value="1"/>
</dbReference>
<evidence type="ECO:0000313" key="2">
    <source>
        <dbReference type="Proteomes" id="UP000051574"/>
    </source>
</evidence>
<dbReference type="EMBL" id="LJIG01022616">
    <property type="protein sequence ID" value="KRT79609.1"/>
    <property type="molecule type" value="Genomic_DNA"/>
</dbReference>
<feature type="non-terminal residue" evidence="1">
    <location>
        <position position="1"/>
    </location>
</feature>
<sequence length="128" mass="14189">DHFNELLAELKMAKSTAWEDLIAANGIVIKIEQTKNSIGAYENIKIDVWVYANTWGLYLDEIVIDISQLTPFCASLLVEVVGLPVEFPIAQNSIRKDPTIRLGVVSYFVGNVKRKLKVVNISAVAISV</sequence>
<dbReference type="GO" id="GO:0005737">
    <property type="term" value="C:cytoplasm"/>
    <property type="evidence" value="ECO:0007669"/>
    <property type="project" value="TreeGrafter"/>
</dbReference>
<protein>
    <submittedName>
        <fullName evidence="1">Uncharacterized protein</fullName>
    </submittedName>
</protein>
<comment type="caution">
    <text evidence="1">The sequence shown here is derived from an EMBL/GenBank/DDBJ whole genome shotgun (WGS) entry which is preliminary data.</text>
</comment>
<proteinExistence type="predicted"/>
<keyword evidence="2" id="KW-1185">Reference proteome</keyword>
<dbReference type="PANTHER" id="PTHR46348">
    <property type="entry name" value="DELETED IN LUNG AND ESOPHAGEAL CANCER PROTEIN 1"/>
    <property type="match status" value="1"/>
</dbReference>
<feature type="non-terminal residue" evidence="1">
    <location>
        <position position="128"/>
    </location>
</feature>
<dbReference type="GO" id="GO:0005929">
    <property type="term" value="C:cilium"/>
    <property type="evidence" value="ECO:0007669"/>
    <property type="project" value="TreeGrafter"/>
</dbReference>
<gene>
    <name evidence="1" type="ORF">AMK59_7462</name>
</gene>
<dbReference type="InterPro" id="IPR033304">
    <property type="entry name" value="DLEC1"/>
</dbReference>
<reference evidence="1 2" key="1">
    <citation type="submission" date="2015-09" db="EMBL/GenBank/DDBJ databases">
        <title>Draft genome of the scarab beetle Oryctes borbonicus.</title>
        <authorList>
            <person name="Meyer J.M."/>
            <person name="Markov G.V."/>
            <person name="Baskaran P."/>
            <person name="Herrmann M."/>
            <person name="Sommer R.J."/>
            <person name="Roedelsperger C."/>
        </authorList>
    </citation>
    <scope>NUCLEOTIDE SEQUENCE [LARGE SCALE GENOMIC DNA]</scope>
    <source>
        <strain evidence="1">OB123</strain>
        <tissue evidence="1">Whole animal</tissue>
    </source>
</reference>
<name>A0A0T6AWS6_9SCAR</name>
<dbReference type="Proteomes" id="UP000051574">
    <property type="component" value="Unassembled WGS sequence"/>
</dbReference>
<dbReference type="GO" id="GO:0008285">
    <property type="term" value="P:negative regulation of cell population proliferation"/>
    <property type="evidence" value="ECO:0007669"/>
    <property type="project" value="InterPro"/>
</dbReference>
<evidence type="ECO:0000313" key="1">
    <source>
        <dbReference type="EMBL" id="KRT79609.1"/>
    </source>
</evidence>
<dbReference type="AlphaFoldDB" id="A0A0T6AWS6"/>